<name>A0A413TQU5_9FIRM</name>
<reference evidence="1 2" key="1">
    <citation type="submission" date="2018-08" db="EMBL/GenBank/DDBJ databases">
        <title>A genome reference for cultivated species of the human gut microbiota.</title>
        <authorList>
            <person name="Zou Y."/>
            <person name="Xue W."/>
            <person name="Luo G."/>
        </authorList>
    </citation>
    <scope>NUCLEOTIDE SEQUENCE [LARGE SCALE GENOMIC DNA]</scope>
    <source>
        <strain evidence="1 2">AM42-1AC</strain>
    </source>
</reference>
<dbReference type="AlphaFoldDB" id="A0A413TQU5"/>
<dbReference type="RefSeq" id="WP_118582172.1">
    <property type="nucleotide sequence ID" value="NZ_CABJFX010000020.1"/>
</dbReference>
<sequence length="80" mass="9544">MKIGDKENVNEITLRYKGRDIKFECFIKPFPYAERLDLKEKDPVEIVFDDLTEVDALIDMLKRFKQESQEYIGVWKRSGN</sequence>
<evidence type="ECO:0000313" key="2">
    <source>
        <dbReference type="Proteomes" id="UP000283492"/>
    </source>
</evidence>
<evidence type="ECO:0000313" key="1">
    <source>
        <dbReference type="EMBL" id="RHA87417.1"/>
    </source>
</evidence>
<accession>A0A413TQU5</accession>
<dbReference type="Proteomes" id="UP000283492">
    <property type="component" value="Unassembled WGS sequence"/>
</dbReference>
<gene>
    <name evidence="1" type="ORF">DW914_11325</name>
</gene>
<comment type="caution">
    <text evidence="1">The sequence shown here is derived from an EMBL/GenBank/DDBJ whole genome shotgun (WGS) entry which is preliminary data.</text>
</comment>
<protein>
    <submittedName>
        <fullName evidence="1">Uncharacterized protein</fullName>
    </submittedName>
</protein>
<proteinExistence type="predicted"/>
<organism evidence="1 2">
    <name type="scientific">Roseburia inulinivorans</name>
    <dbReference type="NCBI Taxonomy" id="360807"/>
    <lineage>
        <taxon>Bacteria</taxon>
        <taxon>Bacillati</taxon>
        <taxon>Bacillota</taxon>
        <taxon>Clostridia</taxon>
        <taxon>Lachnospirales</taxon>
        <taxon>Lachnospiraceae</taxon>
        <taxon>Roseburia</taxon>
    </lineage>
</organism>
<dbReference type="EMBL" id="QSFX01000020">
    <property type="protein sequence ID" value="RHA87417.1"/>
    <property type="molecule type" value="Genomic_DNA"/>
</dbReference>